<dbReference type="SUPFAM" id="SSF48403">
    <property type="entry name" value="Ankyrin repeat"/>
    <property type="match status" value="2"/>
</dbReference>
<feature type="region of interest" description="Disordered" evidence="4">
    <location>
        <begin position="833"/>
        <end position="943"/>
    </location>
</feature>
<dbReference type="InterPro" id="IPR002110">
    <property type="entry name" value="Ankyrin_rpt"/>
</dbReference>
<keyword evidence="6" id="KW-1185">Reference proteome</keyword>
<feature type="compositionally biased region" description="Basic and acidic residues" evidence="4">
    <location>
        <begin position="741"/>
        <end position="754"/>
    </location>
</feature>
<organism evidence="5 6">
    <name type="scientific">Ascobolus immersus RN42</name>
    <dbReference type="NCBI Taxonomy" id="1160509"/>
    <lineage>
        <taxon>Eukaryota</taxon>
        <taxon>Fungi</taxon>
        <taxon>Dikarya</taxon>
        <taxon>Ascomycota</taxon>
        <taxon>Pezizomycotina</taxon>
        <taxon>Pezizomycetes</taxon>
        <taxon>Pezizales</taxon>
        <taxon>Ascobolaceae</taxon>
        <taxon>Ascobolus</taxon>
    </lineage>
</organism>
<dbReference type="PANTHER" id="PTHR24198">
    <property type="entry name" value="ANKYRIN REPEAT AND PROTEIN KINASE DOMAIN-CONTAINING PROTEIN"/>
    <property type="match status" value="1"/>
</dbReference>
<gene>
    <name evidence="5" type="ORF">BJ508DRAFT_160507</name>
</gene>
<dbReference type="SMART" id="SM00248">
    <property type="entry name" value="ANK"/>
    <property type="match status" value="9"/>
</dbReference>
<dbReference type="PROSITE" id="PS50297">
    <property type="entry name" value="ANK_REP_REGION"/>
    <property type="match status" value="3"/>
</dbReference>
<dbReference type="PROSITE" id="PS50088">
    <property type="entry name" value="ANK_REPEAT"/>
    <property type="match status" value="4"/>
</dbReference>
<evidence type="ECO:0000313" key="5">
    <source>
        <dbReference type="EMBL" id="RPA78133.1"/>
    </source>
</evidence>
<dbReference type="Proteomes" id="UP000275078">
    <property type="component" value="Unassembled WGS sequence"/>
</dbReference>
<proteinExistence type="predicted"/>
<dbReference type="PANTHER" id="PTHR24198:SF165">
    <property type="entry name" value="ANKYRIN REPEAT-CONTAINING PROTEIN-RELATED"/>
    <property type="match status" value="1"/>
</dbReference>
<keyword evidence="1" id="KW-0677">Repeat</keyword>
<evidence type="ECO:0000256" key="1">
    <source>
        <dbReference type="ARBA" id="ARBA00022737"/>
    </source>
</evidence>
<dbReference type="OrthoDB" id="539213at2759"/>
<evidence type="ECO:0000256" key="3">
    <source>
        <dbReference type="PROSITE-ProRule" id="PRU00023"/>
    </source>
</evidence>
<evidence type="ECO:0000313" key="6">
    <source>
        <dbReference type="Proteomes" id="UP000275078"/>
    </source>
</evidence>
<dbReference type="InterPro" id="IPR036770">
    <property type="entry name" value="Ankyrin_rpt-contain_sf"/>
</dbReference>
<evidence type="ECO:0000256" key="2">
    <source>
        <dbReference type="ARBA" id="ARBA00023043"/>
    </source>
</evidence>
<evidence type="ECO:0000256" key="4">
    <source>
        <dbReference type="SAM" id="MobiDB-lite"/>
    </source>
</evidence>
<name>A0A3N4HW94_ASCIM</name>
<dbReference type="EMBL" id="ML119715">
    <property type="protein sequence ID" value="RPA78133.1"/>
    <property type="molecule type" value="Genomic_DNA"/>
</dbReference>
<dbReference type="STRING" id="1160509.A0A3N4HW94"/>
<dbReference type="Pfam" id="PF12796">
    <property type="entry name" value="Ank_2"/>
    <property type="match status" value="4"/>
</dbReference>
<feature type="repeat" description="ANK" evidence="3">
    <location>
        <begin position="15"/>
        <end position="47"/>
    </location>
</feature>
<dbReference type="Gene3D" id="1.25.40.20">
    <property type="entry name" value="Ankyrin repeat-containing domain"/>
    <property type="match status" value="3"/>
</dbReference>
<dbReference type="PRINTS" id="PR01415">
    <property type="entry name" value="ANKYRIN"/>
</dbReference>
<sequence length="943" mass="104464">MPGSFPVAPDPADREGRTDLWLAASRGDVVQVKRLLDEGAQVKQSDRKGLTPLHIAAHSGFYQVVEAILRHPKQNVAEFINLQTEDHAKETALSLAVKRGIHWTVKLILDYGGKALDPNLPNGWSRTPLMEALYLRHEPIPDLRHILGTLMEKDGVIGYITADGKSALWLAVESRDHLLFFDLLHRLALPKGSGSGVADRRLIDSIKHPIFALLCKLREPEPADDPSFSFMLLKGYWQDLSSPVFTRGSFYELLCCELFRMAAEEGSFKLLPVLHHHCGGHLISTNVLIEGMMTGAKNGHTSIVEQLVHENFANRRSVNDRDSDGKSVLIAAAGSGQFKVVEWLLNKYPTEKKLFTVPVDINAVDENGRTALIVAVEGHHIDIVSLLLKEGAKLHLMTKHDLSALHIAARSGVSEFAPALDAYLQRTQDRYSVELKDPHGHSALFIAAETPGGASLIKVLLKNGASPNDPDKNTGLTPLARAVERAILDNIDALLADPNRRINQPDHKDRTPLLIAAENLLNSGKEKHAQVVLKLLKSASTRRTPKDDFRALQPEAFDILRKFSQQKSGNELLKSAIWDKIAAFMHIYKEETDQRTAQTKSYDYYENVPKPANGRSKTTGDVPIYSNYQKPPSPIINQGAPHHSPYPASEDPYGIPEYAEVRPADSRPNHRLREQRAYKEARYHHVNSYQAIPGVRTYGAANQQRIRPTGYQYAVPGRPQASRHVTEPSNSAYIRTGGHNTRRERDYREVHQSDPRTYVASGYVAQPASNDPYRAPPGYPETHPLQPPPNPVNLQHPQALRVDPSAVPRAGPSFLSPDSAYATPGPYFEQAINQRRPRSATGPGLAPMWSPGDSQYSLDPPRVSEGGGVRRHHSTGRRQAPPGRSSEDFGRKGYAPRQTPSPQPLQGGYGYRQGQLPYIAPPGDSRLPPSAPRLDDSVNPSYY</sequence>
<feature type="region of interest" description="Disordered" evidence="4">
    <location>
        <begin position="717"/>
        <end position="796"/>
    </location>
</feature>
<reference evidence="5 6" key="1">
    <citation type="journal article" date="2018" name="Nat. Ecol. Evol.">
        <title>Pezizomycetes genomes reveal the molecular basis of ectomycorrhizal truffle lifestyle.</title>
        <authorList>
            <person name="Murat C."/>
            <person name="Payen T."/>
            <person name="Noel B."/>
            <person name="Kuo A."/>
            <person name="Morin E."/>
            <person name="Chen J."/>
            <person name="Kohler A."/>
            <person name="Krizsan K."/>
            <person name="Balestrini R."/>
            <person name="Da Silva C."/>
            <person name="Montanini B."/>
            <person name="Hainaut M."/>
            <person name="Levati E."/>
            <person name="Barry K.W."/>
            <person name="Belfiori B."/>
            <person name="Cichocki N."/>
            <person name="Clum A."/>
            <person name="Dockter R.B."/>
            <person name="Fauchery L."/>
            <person name="Guy J."/>
            <person name="Iotti M."/>
            <person name="Le Tacon F."/>
            <person name="Lindquist E.A."/>
            <person name="Lipzen A."/>
            <person name="Malagnac F."/>
            <person name="Mello A."/>
            <person name="Molinier V."/>
            <person name="Miyauchi S."/>
            <person name="Poulain J."/>
            <person name="Riccioni C."/>
            <person name="Rubini A."/>
            <person name="Sitrit Y."/>
            <person name="Splivallo R."/>
            <person name="Traeger S."/>
            <person name="Wang M."/>
            <person name="Zifcakova L."/>
            <person name="Wipf D."/>
            <person name="Zambonelli A."/>
            <person name="Paolocci F."/>
            <person name="Nowrousian M."/>
            <person name="Ottonello S."/>
            <person name="Baldrian P."/>
            <person name="Spatafora J.W."/>
            <person name="Henrissat B."/>
            <person name="Nagy L.G."/>
            <person name="Aury J.M."/>
            <person name="Wincker P."/>
            <person name="Grigoriev I.V."/>
            <person name="Bonfante P."/>
            <person name="Martin F.M."/>
        </authorList>
    </citation>
    <scope>NUCLEOTIDE SEQUENCE [LARGE SCALE GENOMIC DNA]</scope>
    <source>
        <strain evidence="5 6">RN42</strain>
    </source>
</reference>
<accession>A0A3N4HW94</accession>
<feature type="compositionally biased region" description="Pro residues" evidence="4">
    <location>
        <begin position="774"/>
        <end position="791"/>
    </location>
</feature>
<feature type="repeat" description="ANK" evidence="3">
    <location>
        <begin position="367"/>
        <end position="399"/>
    </location>
</feature>
<protein>
    <submittedName>
        <fullName evidence="5">Ankyrin</fullName>
    </submittedName>
</protein>
<feature type="repeat" description="ANK" evidence="3">
    <location>
        <begin position="439"/>
        <end position="472"/>
    </location>
</feature>
<keyword evidence="2 3" id="KW-0040">ANK repeat</keyword>
<dbReference type="AlphaFoldDB" id="A0A3N4HW94"/>
<feature type="repeat" description="ANK" evidence="3">
    <location>
        <begin position="48"/>
        <end position="71"/>
    </location>
</feature>